<evidence type="ECO:0000256" key="6">
    <source>
        <dbReference type="ARBA" id="ARBA00048348"/>
    </source>
</evidence>
<gene>
    <name evidence="9" type="ORF">GCM10009560_50260</name>
</gene>
<name>A0ABP4APF8_9ACTN</name>
<comment type="catalytic activity">
    <reaction evidence="6">
        <text>hydrogencarbonate + H(+) = CO2 + H2O</text>
        <dbReference type="Rhea" id="RHEA:10748"/>
        <dbReference type="ChEBI" id="CHEBI:15377"/>
        <dbReference type="ChEBI" id="CHEBI:15378"/>
        <dbReference type="ChEBI" id="CHEBI:16526"/>
        <dbReference type="ChEBI" id="CHEBI:17544"/>
        <dbReference type="EC" id="4.2.1.1"/>
    </reaction>
</comment>
<evidence type="ECO:0000313" key="9">
    <source>
        <dbReference type="EMBL" id="GAA0939500.1"/>
    </source>
</evidence>
<dbReference type="RefSeq" id="WP_343952467.1">
    <property type="nucleotide sequence ID" value="NZ_BAAAHQ010000025.1"/>
</dbReference>
<sequence length="246" mass="26549">MLSRLARLLTAVAATAALIAAPAQAQFACTGVPGHVQSPVEIDRSQNCGPATPAIEIHYNTADGVVQFRDKNSNSAVDSHDDIAFVPSVPGQYIRYGGIRYDLTEVHYHFRAEHKFAGEVFAPAEAHFVHRRTPTGKPVVLGVLLDGVATSAGAHQHILENAPPTFLVPWPVGGIDVASMLPANKASYRYYGSLTSDPYTDVDWVVFNDRLQAKSQTIGNLHARFGPAGNKRGLQPVAPRIYHGHP</sequence>
<evidence type="ECO:0000259" key="8">
    <source>
        <dbReference type="PROSITE" id="PS51144"/>
    </source>
</evidence>
<dbReference type="EMBL" id="BAAAHQ010000025">
    <property type="protein sequence ID" value="GAA0939500.1"/>
    <property type="molecule type" value="Genomic_DNA"/>
</dbReference>
<dbReference type="Gene3D" id="3.10.200.10">
    <property type="entry name" value="Alpha carbonic anhydrase"/>
    <property type="match status" value="1"/>
</dbReference>
<keyword evidence="5" id="KW-0456">Lyase</keyword>
<dbReference type="InterPro" id="IPR023561">
    <property type="entry name" value="Carbonic_anhydrase_a-class"/>
</dbReference>
<evidence type="ECO:0000256" key="3">
    <source>
        <dbReference type="ARBA" id="ARBA00022723"/>
    </source>
</evidence>
<dbReference type="SMART" id="SM01057">
    <property type="entry name" value="Carb_anhydrase"/>
    <property type="match status" value="1"/>
</dbReference>
<dbReference type="Proteomes" id="UP001501578">
    <property type="component" value="Unassembled WGS sequence"/>
</dbReference>
<evidence type="ECO:0000256" key="4">
    <source>
        <dbReference type="ARBA" id="ARBA00022833"/>
    </source>
</evidence>
<evidence type="ECO:0000256" key="2">
    <source>
        <dbReference type="ARBA" id="ARBA00012925"/>
    </source>
</evidence>
<evidence type="ECO:0000256" key="5">
    <source>
        <dbReference type="ARBA" id="ARBA00023239"/>
    </source>
</evidence>
<evidence type="ECO:0000313" key="10">
    <source>
        <dbReference type="Proteomes" id="UP001501578"/>
    </source>
</evidence>
<dbReference type="SUPFAM" id="SSF51069">
    <property type="entry name" value="Carbonic anhydrase"/>
    <property type="match status" value="1"/>
</dbReference>
<protein>
    <recommendedName>
        <fullName evidence="2">carbonic anhydrase</fullName>
        <ecNumber evidence="2">4.2.1.1</ecNumber>
    </recommendedName>
</protein>
<comment type="caution">
    <text evidence="9">The sequence shown here is derived from an EMBL/GenBank/DDBJ whole genome shotgun (WGS) entry which is preliminary data.</text>
</comment>
<accession>A0ABP4APF8</accession>
<keyword evidence="4" id="KW-0862">Zinc</keyword>
<feature type="signal peptide" evidence="7">
    <location>
        <begin position="1"/>
        <end position="25"/>
    </location>
</feature>
<dbReference type="PANTHER" id="PTHR18952">
    <property type="entry name" value="CARBONIC ANHYDRASE"/>
    <property type="match status" value="1"/>
</dbReference>
<reference evidence="10" key="1">
    <citation type="journal article" date="2019" name="Int. J. Syst. Evol. Microbiol.">
        <title>The Global Catalogue of Microorganisms (GCM) 10K type strain sequencing project: providing services to taxonomists for standard genome sequencing and annotation.</title>
        <authorList>
            <consortium name="The Broad Institute Genomics Platform"/>
            <consortium name="The Broad Institute Genome Sequencing Center for Infectious Disease"/>
            <person name="Wu L."/>
            <person name="Ma J."/>
        </authorList>
    </citation>
    <scope>NUCLEOTIDE SEQUENCE [LARGE SCALE GENOMIC DNA]</scope>
    <source>
        <strain evidence="10">JCM 11136</strain>
    </source>
</reference>
<dbReference type="PROSITE" id="PS51144">
    <property type="entry name" value="ALPHA_CA_2"/>
    <property type="match status" value="1"/>
</dbReference>
<feature type="domain" description="Alpha-carbonic anhydrase" evidence="8">
    <location>
        <begin position="10"/>
        <end position="246"/>
    </location>
</feature>
<evidence type="ECO:0000256" key="7">
    <source>
        <dbReference type="SAM" id="SignalP"/>
    </source>
</evidence>
<keyword evidence="3" id="KW-0479">Metal-binding</keyword>
<dbReference type="InterPro" id="IPR036398">
    <property type="entry name" value="CA_dom_sf"/>
</dbReference>
<dbReference type="PANTHER" id="PTHR18952:SF265">
    <property type="entry name" value="CARBONIC ANHYDRASE"/>
    <property type="match status" value="1"/>
</dbReference>
<comment type="similarity">
    <text evidence="1">Belongs to the alpha-carbonic anhydrase family.</text>
</comment>
<organism evidence="9 10">
    <name type="scientific">Nonomuraea longicatena</name>
    <dbReference type="NCBI Taxonomy" id="83682"/>
    <lineage>
        <taxon>Bacteria</taxon>
        <taxon>Bacillati</taxon>
        <taxon>Actinomycetota</taxon>
        <taxon>Actinomycetes</taxon>
        <taxon>Streptosporangiales</taxon>
        <taxon>Streptosporangiaceae</taxon>
        <taxon>Nonomuraea</taxon>
    </lineage>
</organism>
<feature type="chain" id="PRO_5047007479" description="carbonic anhydrase" evidence="7">
    <location>
        <begin position="26"/>
        <end position="246"/>
    </location>
</feature>
<proteinExistence type="inferred from homology"/>
<keyword evidence="10" id="KW-1185">Reference proteome</keyword>
<dbReference type="InterPro" id="IPR001148">
    <property type="entry name" value="CA_dom"/>
</dbReference>
<evidence type="ECO:0000256" key="1">
    <source>
        <dbReference type="ARBA" id="ARBA00010718"/>
    </source>
</evidence>
<keyword evidence="7" id="KW-0732">Signal</keyword>
<dbReference type="Pfam" id="PF00194">
    <property type="entry name" value="Carb_anhydrase"/>
    <property type="match status" value="1"/>
</dbReference>
<dbReference type="EC" id="4.2.1.1" evidence="2"/>